<dbReference type="PANTHER" id="PTHR23287">
    <property type="entry name" value="RUBY-EYE2-LIKE PROTEIN"/>
    <property type="match status" value="1"/>
</dbReference>
<reference evidence="1" key="1">
    <citation type="submission" date="2013-04" db="EMBL/GenBank/DDBJ databases">
        <authorList>
            <person name="Qu J."/>
            <person name="Murali S.C."/>
            <person name="Bandaranaike D."/>
            <person name="Bellair M."/>
            <person name="Blankenburg K."/>
            <person name="Chao H."/>
            <person name="Dinh H."/>
            <person name="Doddapaneni H."/>
            <person name="Downs B."/>
            <person name="Dugan-Rocha S."/>
            <person name="Elkadiri S."/>
            <person name="Gnanaolivu R.D."/>
            <person name="Hernandez B."/>
            <person name="Javaid M."/>
            <person name="Jayaseelan J.C."/>
            <person name="Lee S."/>
            <person name="Li M."/>
            <person name="Ming W."/>
            <person name="Munidasa M."/>
            <person name="Muniz J."/>
            <person name="Nguyen L."/>
            <person name="Ongeri F."/>
            <person name="Osuji N."/>
            <person name="Pu L.-L."/>
            <person name="Puazo M."/>
            <person name="Qu C."/>
            <person name="Quiroz J."/>
            <person name="Raj R."/>
            <person name="Weissenberger G."/>
            <person name="Xin Y."/>
            <person name="Zou X."/>
            <person name="Han Y."/>
            <person name="Richards S."/>
            <person name="Worley K."/>
            <person name="Muzny D."/>
            <person name="Gibbs R."/>
        </authorList>
    </citation>
    <scope>NUCLEOTIDE SEQUENCE</scope>
    <source>
        <strain evidence="1">Sampled in the wild</strain>
    </source>
</reference>
<comment type="caution">
    <text evidence="1">The sequence shown here is derived from an EMBL/GenBank/DDBJ whole genome shotgun (WGS) entry which is preliminary data.</text>
</comment>
<evidence type="ECO:0000313" key="1">
    <source>
        <dbReference type="EMBL" id="KAG8226574.1"/>
    </source>
</evidence>
<proteinExistence type="predicted"/>
<dbReference type="InterPro" id="IPR015943">
    <property type="entry name" value="WD40/YVTN_repeat-like_dom_sf"/>
</dbReference>
<organism evidence="1 2">
    <name type="scientific">Ladona fulva</name>
    <name type="common">Scarce chaser dragonfly</name>
    <name type="synonym">Libellula fulva</name>
    <dbReference type="NCBI Taxonomy" id="123851"/>
    <lineage>
        <taxon>Eukaryota</taxon>
        <taxon>Metazoa</taxon>
        <taxon>Ecdysozoa</taxon>
        <taxon>Arthropoda</taxon>
        <taxon>Hexapoda</taxon>
        <taxon>Insecta</taxon>
        <taxon>Pterygota</taxon>
        <taxon>Palaeoptera</taxon>
        <taxon>Odonata</taxon>
        <taxon>Epiprocta</taxon>
        <taxon>Anisoptera</taxon>
        <taxon>Libelluloidea</taxon>
        <taxon>Libellulidae</taxon>
        <taxon>Ladona</taxon>
    </lineage>
</organism>
<dbReference type="PANTHER" id="PTHR23287:SF16">
    <property type="entry name" value="TECTONIN BETA-PROPELLER REPEAT-CONTAINING PROTEIN 2"/>
    <property type="match status" value="1"/>
</dbReference>
<sequence length="232" mass="26459">MGEQGELRTLREWTPMTHLLQQIPLKAQKGLFTHDLNLTCVDCLSDFLVLGTNLGLVYWYDRRKDKLQRLRCENSTSPIVCVRVVSTVDYMIAVGSEDGNVTVFQIPRPVPDVAPPSLYSKQNRQIERFTIGGLHASPVTSLEWSPNGMSLFSGDKLGIIVLTEIDFYMHLSKSREIINEKYEVVQLSYHSSTGAPHGKLLLVSTTYRTTLCSWRQEDRTWKVSQLGQRERK</sequence>
<dbReference type="Pfam" id="PF00400">
    <property type="entry name" value="WD40"/>
    <property type="match status" value="1"/>
</dbReference>
<dbReference type="InterPro" id="IPR001680">
    <property type="entry name" value="WD40_rpt"/>
</dbReference>
<dbReference type="GO" id="GO:0032527">
    <property type="term" value="P:protein exit from endoplasmic reticulum"/>
    <property type="evidence" value="ECO:0007669"/>
    <property type="project" value="TreeGrafter"/>
</dbReference>
<dbReference type="GO" id="GO:0005737">
    <property type="term" value="C:cytoplasm"/>
    <property type="evidence" value="ECO:0007669"/>
    <property type="project" value="GOC"/>
</dbReference>
<dbReference type="AlphaFoldDB" id="A0A8K0K2V3"/>
<protein>
    <submittedName>
        <fullName evidence="1">Uncharacterized protein</fullName>
    </submittedName>
</protein>
<dbReference type="SUPFAM" id="SSF50978">
    <property type="entry name" value="WD40 repeat-like"/>
    <property type="match status" value="1"/>
</dbReference>
<dbReference type="Gene3D" id="2.130.10.10">
    <property type="entry name" value="YVTN repeat-like/Quinoprotein amine dehydrogenase"/>
    <property type="match status" value="1"/>
</dbReference>
<dbReference type="InterPro" id="IPR036322">
    <property type="entry name" value="WD40_repeat_dom_sf"/>
</dbReference>
<name>A0A8K0K2V3_LADFU</name>
<feature type="non-terminal residue" evidence="1">
    <location>
        <position position="232"/>
    </location>
</feature>
<keyword evidence="2" id="KW-1185">Reference proteome</keyword>
<reference evidence="1" key="2">
    <citation type="submission" date="2017-10" db="EMBL/GenBank/DDBJ databases">
        <title>Ladona fulva Genome sequencing and assembly.</title>
        <authorList>
            <person name="Murali S."/>
            <person name="Richards S."/>
            <person name="Bandaranaike D."/>
            <person name="Bellair M."/>
            <person name="Blankenburg K."/>
            <person name="Chao H."/>
            <person name="Dinh H."/>
            <person name="Doddapaneni H."/>
            <person name="Dugan-Rocha S."/>
            <person name="Elkadiri S."/>
            <person name="Gnanaolivu R."/>
            <person name="Hernandez B."/>
            <person name="Skinner E."/>
            <person name="Javaid M."/>
            <person name="Lee S."/>
            <person name="Li M."/>
            <person name="Ming W."/>
            <person name="Munidasa M."/>
            <person name="Muniz J."/>
            <person name="Nguyen L."/>
            <person name="Hughes D."/>
            <person name="Osuji N."/>
            <person name="Pu L.-L."/>
            <person name="Puazo M."/>
            <person name="Qu C."/>
            <person name="Quiroz J."/>
            <person name="Raj R."/>
            <person name="Weissenberger G."/>
            <person name="Xin Y."/>
            <person name="Zou X."/>
            <person name="Han Y."/>
            <person name="Worley K."/>
            <person name="Muzny D."/>
            <person name="Gibbs R."/>
        </authorList>
    </citation>
    <scope>NUCLEOTIDE SEQUENCE</scope>
    <source>
        <strain evidence="1">Sampled in the wild</strain>
    </source>
</reference>
<gene>
    <name evidence="1" type="ORF">J437_LFUL007266</name>
</gene>
<dbReference type="OrthoDB" id="9930272at2759"/>
<dbReference type="EMBL" id="KZ308289">
    <property type="protein sequence ID" value="KAG8226574.1"/>
    <property type="molecule type" value="Genomic_DNA"/>
</dbReference>
<dbReference type="SMART" id="SM00320">
    <property type="entry name" value="WD40"/>
    <property type="match status" value="2"/>
</dbReference>
<evidence type="ECO:0000313" key="2">
    <source>
        <dbReference type="Proteomes" id="UP000792457"/>
    </source>
</evidence>
<accession>A0A8K0K2V3</accession>
<dbReference type="Proteomes" id="UP000792457">
    <property type="component" value="Unassembled WGS sequence"/>
</dbReference>